<dbReference type="PRINTS" id="PR00367">
    <property type="entry name" value="ETHRSPELEMNT"/>
</dbReference>
<keyword evidence="4" id="KW-0804">Transcription</keyword>
<evidence type="ECO:0000313" key="8">
    <source>
        <dbReference type="EMBL" id="KAG2651483.1"/>
    </source>
</evidence>
<evidence type="ECO:0000259" key="7">
    <source>
        <dbReference type="PROSITE" id="PS51032"/>
    </source>
</evidence>
<dbReference type="PROSITE" id="PS51032">
    <property type="entry name" value="AP2_ERF"/>
    <property type="match status" value="1"/>
</dbReference>
<dbReference type="FunFam" id="3.30.730.10:FF:000001">
    <property type="entry name" value="Ethylene-responsive transcription factor 2"/>
    <property type="match status" value="1"/>
</dbReference>
<dbReference type="Pfam" id="PF00847">
    <property type="entry name" value="AP2"/>
    <property type="match status" value="1"/>
</dbReference>
<keyword evidence="5" id="KW-0539">Nucleus</keyword>
<dbReference type="EMBL" id="CM029038">
    <property type="protein sequence ID" value="KAG2651483.1"/>
    <property type="molecule type" value="Genomic_DNA"/>
</dbReference>
<evidence type="ECO:0000256" key="5">
    <source>
        <dbReference type="ARBA" id="ARBA00023242"/>
    </source>
</evidence>
<evidence type="ECO:0000256" key="2">
    <source>
        <dbReference type="ARBA" id="ARBA00023015"/>
    </source>
</evidence>
<reference evidence="8" key="1">
    <citation type="submission" date="2020-05" db="EMBL/GenBank/DDBJ databases">
        <title>WGS assembly of Panicum virgatum.</title>
        <authorList>
            <person name="Lovell J.T."/>
            <person name="Jenkins J."/>
            <person name="Shu S."/>
            <person name="Juenger T.E."/>
            <person name="Schmutz J."/>
        </authorList>
    </citation>
    <scope>NUCLEOTIDE SEQUENCE</scope>
    <source>
        <strain evidence="8">AP13</strain>
    </source>
</reference>
<keyword evidence="9" id="KW-1185">Reference proteome</keyword>
<accession>A0A8T0X2G1</accession>
<dbReference type="PANTHER" id="PTHR31190:SF421">
    <property type="entry name" value="ETHYLENE-RESPONSIVE TRANSCRIPTION FACTOR ERF110"/>
    <property type="match status" value="1"/>
</dbReference>
<evidence type="ECO:0000256" key="4">
    <source>
        <dbReference type="ARBA" id="ARBA00023163"/>
    </source>
</evidence>
<feature type="region of interest" description="Disordered" evidence="6">
    <location>
        <begin position="107"/>
        <end position="132"/>
    </location>
</feature>
<feature type="region of interest" description="Disordered" evidence="6">
    <location>
        <begin position="188"/>
        <end position="210"/>
    </location>
</feature>
<organism evidence="8 9">
    <name type="scientific">Panicum virgatum</name>
    <name type="common">Blackwell switchgrass</name>
    <dbReference type="NCBI Taxonomy" id="38727"/>
    <lineage>
        <taxon>Eukaryota</taxon>
        <taxon>Viridiplantae</taxon>
        <taxon>Streptophyta</taxon>
        <taxon>Embryophyta</taxon>
        <taxon>Tracheophyta</taxon>
        <taxon>Spermatophyta</taxon>
        <taxon>Magnoliopsida</taxon>
        <taxon>Liliopsida</taxon>
        <taxon>Poales</taxon>
        <taxon>Poaceae</taxon>
        <taxon>PACMAD clade</taxon>
        <taxon>Panicoideae</taxon>
        <taxon>Panicodae</taxon>
        <taxon>Paniceae</taxon>
        <taxon>Panicinae</taxon>
        <taxon>Panicum</taxon>
        <taxon>Panicum sect. Hiantes</taxon>
    </lineage>
</organism>
<dbReference type="AlphaFoldDB" id="A0A8T0X2G1"/>
<keyword evidence="3" id="KW-0238">DNA-binding</keyword>
<dbReference type="PANTHER" id="PTHR31190">
    <property type="entry name" value="DNA-BINDING DOMAIN"/>
    <property type="match status" value="1"/>
</dbReference>
<gene>
    <name evidence="8" type="ORF">PVAP13_1NG298200</name>
</gene>
<dbReference type="GO" id="GO:0005634">
    <property type="term" value="C:nucleus"/>
    <property type="evidence" value="ECO:0007669"/>
    <property type="project" value="UniProtKB-SubCell"/>
</dbReference>
<dbReference type="SMART" id="SM00380">
    <property type="entry name" value="AP2"/>
    <property type="match status" value="1"/>
</dbReference>
<sequence>MRPPPPSTVPTPPSREATEAAAIVAALAQVVAGGRGATLTTPRPTGSPAPSPVVPPWPPAALGSHHGDVGPAACQGAGAASAHIVSGSAVPQDRSAPAQCLVPSPAQAPMASTWRQGAEQGMAPPPRSFRGVRRRPWGKWAAEIRDPQKAARVWLGTFVTPEDAARAFDAAALRLRGSRAKLNFPEDASSLRHRPAPVGSRRPISGWNRTIDRSPCPEMLSRRDATGGFMGGGDNGRFLGSWNIGTSSPLPMTTCSIAPVNVNATLVRGSHGTGSSGAENAGMGMDKRNSARYS</sequence>
<dbReference type="Proteomes" id="UP000823388">
    <property type="component" value="Chromosome 1N"/>
</dbReference>
<dbReference type="InterPro" id="IPR044808">
    <property type="entry name" value="ERF_plant"/>
</dbReference>
<dbReference type="Gene3D" id="3.30.730.10">
    <property type="entry name" value="AP2/ERF domain"/>
    <property type="match status" value="1"/>
</dbReference>
<feature type="region of interest" description="Disordered" evidence="6">
    <location>
        <begin position="271"/>
        <end position="294"/>
    </location>
</feature>
<dbReference type="SUPFAM" id="SSF54171">
    <property type="entry name" value="DNA-binding domain"/>
    <property type="match status" value="1"/>
</dbReference>
<feature type="domain" description="AP2/ERF" evidence="7">
    <location>
        <begin position="128"/>
        <end position="185"/>
    </location>
</feature>
<comment type="subcellular location">
    <subcellularLocation>
        <location evidence="1">Nucleus</location>
    </subcellularLocation>
</comment>
<evidence type="ECO:0000256" key="6">
    <source>
        <dbReference type="SAM" id="MobiDB-lite"/>
    </source>
</evidence>
<dbReference type="InterPro" id="IPR001471">
    <property type="entry name" value="AP2/ERF_dom"/>
</dbReference>
<dbReference type="InterPro" id="IPR016177">
    <property type="entry name" value="DNA-bd_dom_sf"/>
</dbReference>
<keyword evidence="2" id="KW-0805">Transcription regulation</keyword>
<dbReference type="InterPro" id="IPR036955">
    <property type="entry name" value="AP2/ERF_dom_sf"/>
</dbReference>
<dbReference type="GO" id="GO:0009873">
    <property type="term" value="P:ethylene-activated signaling pathway"/>
    <property type="evidence" value="ECO:0007669"/>
    <property type="project" value="InterPro"/>
</dbReference>
<evidence type="ECO:0000313" key="9">
    <source>
        <dbReference type="Proteomes" id="UP000823388"/>
    </source>
</evidence>
<proteinExistence type="predicted"/>
<protein>
    <recommendedName>
        <fullName evidence="7">AP2/ERF domain-containing protein</fullName>
    </recommendedName>
</protein>
<dbReference type="GO" id="GO:0003677">
    <property type="term" value="F:DNA binding"/>
    <property type="evidence" value="ECO:0007669"/>
    <property type="project" value="UniProtKB-KW"/>
</dbReference>
<evidence type="ECO:0000256" key="1">
    <source>
        <dbReference type="ARBA" id="ARBA00004123"/>
    </source>
</evidence>
<evidence type="ECO:0000256" key="3">
    <source>
        <dbReference type="ARBA" id="ARBA00023125"/>
    </source>
</evidence>
<comment type="caution">
    <text evidence="8">The sequence shown here is derived from an EMBL/GenBank/DDBJ whole genome shotgun (WGS) entry which is preliminary data.</text>
</comment>
<dbReference type="CDD" id="cd00018">
    <property type="entry name" value="AP2"/>
    <property type="match status" value="1"/>
</dbReference>
<name>A0A8T0X2G1_PANVG</name>
<dbReference type="GO" id="GO:0003700">
    <property type="term" value="F:DNA-binding transcription factor activity"/>
    <property type="evidence" value="ECO:0007669"/>
    <property type="project" value="InterPro"/>
</dbReference>
<feature type="compositionally biased region" description="Basic and acidic residues" evidence="6">
    <location>
        <begin position="285"/>
        <end position="294"/>
    </location>
</feature>